<dbReference type="Proteomes" id="UP000032430">
    <property type="component" value="Chromosome I"/>
</dbReference>
<accession>A0A098G752</accession>
<dbReference type="InterPro" id="IPR002068">
    <property type="entry name" value="A-crystallin/Hsp20_dom"/>
</dbReference>
<dbReference type="CDD" id="cd06464">
    <property type="entry name" value="ACD_sHsps-like"/>
    <property type="match status" value="1"/>
</dbReference>
<dbReference type="STRING" id="1212491.LFA_1939"/>
<gene>
    <name evidence="4" type="ORF">LFA_1939</name>
</gene>
<organism evidence="4 5">
    <name type="scientific">Legionella fallonii LLAP-10</name>
    <dbReference type="NCBI Taxonomy" id="1212491"/>
    <lineage>
        <taxon>Bacteria</taxon>
        <taxon>Pseudomonadati</taxon>
        <taxon>Pseudomonadota</taxon>
        <taxon>Gammaproteobacteria</taxon>
        <taxon>Legionellales</taxon>
        <taxon>Legionellaceae</taxon>
        <taxon>Legionella</taxon>
    </lineage>
</organism>
<keyword evidence="4" id="KW-0346">Stress response</keyword>
<dbReference type="AlphaFoldDB" id="A0A098G752"/>
<dbReference type="PROSITE" id="PS01031">
    <property type="entry name" value="SHSP"/>
    <property type="match status" value="1"/>
</dbReference>
<evidence type="ECO:0000259" key="3">
    <source>
        <dbReference type="PROSITE" id="PS01031"/>
    </source>
</evidence>
<dbReference type="InterPro" id="IPR031107">
    <property type="entry name" value="Small_HSP"/>
</dbReference>
<dbReference type="OrthoDB" id="9792695at2"/>
<comment type="similarity">
    <text evidence="1 2">Belongs to the small heat shock protein (HSP20) family.</text>
</comment>
<dbReference type="KEGG" id="lfa:LFA_1939"/>
<dbReference type="SUPFAM" id="SSF49764">
    <property type="entry name" value="HSP20-like chaperones"/>
    <property type="match status" value="1"/>
</dbReference>
<evidence type="ECO:0000313" key="5">
    <source>
        <dbReference type="Proteomes" id="UP000032430"/>
    </source>
</evidence>
<protein>
    <submittedName>
        <fullName evidence="4">Putative heat shock protein, Hsp20 family</fullName>
    </submittedName>
</protein>
<dbReference type="RefSeq" id="WP_045095848.1">
    <property type="nucleotide sequence ID" value="NZ_LN614827.1"/>
</dbReference>
<sequence length="146" mass="16787">MNSLRRNYFPIYKDFGSLIDNFLSSQTDDLTFSDSGKWAPAVDIKEEKNQFLVIADLPGVEKENIHISLENNILTLHGSRSEEKRTTQEGYSRVERTLGQFHRQFTLPQTADGNKVSAKYKNGILEITIPKKEQAVEKRIEIKIEE</sequence>
<dbReference type="Gene3D" id="2.60.40.790">
    <property type="match status" value="1"/>
</dbReference>
<dbReference type="Pfam" id="PF00011">
    <property type="entry name" value="HSP20"/>
    <property type="match status" value="1"/>
</dbReference>
<name>A0A098G752_9GAMM</name>
<feature type="domain" description="SHSP" evidence="3">
    <location>
        <begin position="33"/>
        <end position="145"/>
    </location>
</feature>
<dbReference type="HOGENOM" id="CLU_046737_9_0_6"/>
<dbReference type="EMBL" id="LN614827">
    <property type="protein sequence ID" value="CEG57330.1"/>
    <property type="molecule type" value="Genomic_DNA"/>
</dbReference>
<evidence type="ECO:0000256" key="1">
    <source>
        <dbReference type="PROSITE-ProRule" id="PRU00285"/>
    </source>
</evidence>
<dbReference type="PANTHER" id="PTHR11527">
    <property type="entry name" value="HEAT-SHOCK PROTEIN 20 FAMILY MEMBER"/>
    <property type="match status" value="1"/>
</dbReference>
<dbReference type="InterPro" id="IPR008978">
    <property type="entry name" value="HSP20-like_chaperone"/>
</dbReference>
<reference evidence="5" key="1">
    <citation type="submission" date="2014-09" db="EMBL/GenBank/DDBJ databases">
        <authorList>
            <person name="Gomez-Valero L."/>
        </authorList>
    </citation>
    <scope>NUCLEOTIDE SEQUENCE [LARGE SCALE GENOMIC DNA]</scope>
    <source>
        <strain evidence="5">ATCC700992</strain>
    </source>
</reference>
<evidence type="ECO:0000313" key="4">
    <source>
        <dbReference type="EMBL" id="CEG57330.1"/>
    </source>
</evidence>
<keyword evidence="5" id="KW-1185">Reference proteome</keyword>
<proteinExistence type="inferred from homology"/>
<evidence type="ECO:0000256" key="2">
    <source>
        <dbReference type="RuleBase" id="RU003616"/>
    </source>
</evidence>